<organism evidence="1 2">
    <name type="scientific">Colletotrichum liriopes</name>
    <dbReference type="NCBI Taxonomy" id="708192"/>
    <lineage>
        <taxon>Eukaryota</taxon>
        <taxon>Fungi</taxon>
        <taxon>Dikarya</taxon>
        <taxon>Ascomycota</taxon>
        <taxon>Pezizomycotina</taxon>
        <taxon>Sordariomycetes</taxon>
        <taxon>Hypocreomycetidae</taxon>
        <taxon>Glomerellales</taxon>
        <taxon>Glomerellaceae</taxon>
        <taxon>Colletotrichum</taxon>
        <taxon>Colletotrichum spaethianum species complex</taxon>
    </lineage>
</organism>
<dbReference type="Proteomes" id="UP001055172">
    <property type="component" value="Unassembled WGS sequence"/>
</dbReference>
<comment type="caution">
    <text evidence="1">The sequence shown here is derived from an EMBL/GenBank/DDBJ whole genome shotgun (WGS) entry which is preliminary data.</text>
</comment>
<name>A0AA37GNJ0_9PEZI</name>
<gene>
    <name evidence="1" type="ORF">ColLi_07152</name>
</gene>
<accession>A0AA37GNJ0</accession>
<evidence type="ECO:0000313" key="1">
    <source>
        <dbReference type="EMBL" id="GJC84314.1"/>
    </source>
</evidence>
<sequence length="195" mass="20937">MAGRDRDGGFEQHAAGDGSARNHLFLKRSDEDQTEIQVGGSAMRRLPLILARNTGTAANGSVASDGWALERNVAVVCAVTAGMICRLPTAEGEKAAGLPSGLQMESPRFGSVPDVGRGLWPGRLAEIMSCEGVSTRQNDVRLTQREVKASAPLLNAAALMSAEAYNRALVRRSPNSSPFPYREMTRSHCQLGTRW</sequence>
<dbReference type="EMBL" id="BPPX01000014">
    <property type="protein sequence ID" value="GJC84314.1"/>
    <property type="molecule type" value="Genomic_DNA"/>
</dbReference>
<protein>
    <submittedName>
        <fullName evidence="1">Uncharacterized protein</fullName>
    </submittedName>
</protein>
<proteinExistence type="predicted"/>
<dbReference type="AlphaFoldDB" id="A0AA37GNJ0"/>
<reference evidence="1 2" key="1">
    <citation type="submission" date="2021-07" db="EMBL/GenBank/DDBJ databases">
        <title>Genome data of Colletotrichum spaethianum.</title>
        <authorList>
            <person name="Utami Y.D."/>
            <person name="Hiruma K."/>
        </authorList>
    </citation>
    <scope>NUCLEOTIDE SEQUENCE [LARGE SCALE GENOMIC DNA]</scope>
    <source>
        <strain evidence="1 2">MAFF 242679</strain>
    </source>
</reference>
<evidence type="ECO:0000313" key="2">
    <source>
        <dbReference type="Proteomes" id="UP001055172"/>
    </source>
</evidence>
<keyword evidence="2" id="KW-1185">Reference proteome</keyword>